<evidence type="ECO:0000313" key="3">
    <source>
        <dbReference type="Proteomes" id="UP000078113"/>
    </source>
</evidence>
<protein>
    <recommendedName>
        <fullName evidence="1">DUF6589 domain-containing protein</fullName>
    </recommendedName>
</protein>
<comment type="caution">
    <text evidence="2">The sequence shown here is derived from an EMBL/GenBank/DDBJ whole genome shotgun (WGS) entry which is preliminary data.</text>
</comment>
<reference evidence="2" key="1">
    <citation type="submission" date="2016-04" db="EMBL/GenBank/DDBJ databases">
        <authorList>
            <person name="Nguyen H.D."/>
            <person name="Samba Siva P."/>
            <person name="Cullis J."/>
            <person name="Levesque C.A."/>
            <person name="Hambleton S."/>
        </authorList>
    </citation>
    <scope>NUCLEOTIDE SEQUENCE</scope>
    <source>
        <strain evidence="2">DAOMC 236422</strain>
    </source>
</reference>
<evidence type="ECO:0000259" key="1">
    <source>
        <dbReference type="Pfam" id="PF20231"/>
    </source>
</evidence>
<gene>
    <name evidence="2" type="ORF">A4X09_0g5546</name>
</gene>
<feature type="domain" description="DUF6589" evidence="1">
    <location>
        <begin position="98"/>
        <end position="238"/>
    </location>
</feature>
<name>A0A8X7N762_9BASI</name>
<sequence>MTAAAFSSSGSRLQVYPSSAVANARIDDVRPGTRRHPRHIRSSTVKAAVAARRNVPRSFRPEEAIRLSGGLRDTDNAKDEFDDLDYDPLMQMTSPSKVMLLDIGLFIELQHAIKHGDPGRIMVVMKQLVPRFQAAGQHNYVTELPKVLVTIRYELPPPLREVMLASFLVNQKDKARTFTPIDHVQENFVFDLKHSWPVGGTLKSSKDKSIIGSLLEILSNLKMGFWKDFGISGQNHQHSDKKTNTMIDSLRNDFDRYAVFEWDEGGAEMRCI</sequence>
<dbReference type="Proteomes" id="UP000078113">
    <property type="component" value="Unassembled WGS sequence"/>
</dbReference>
<dbReference type="AlphaFoldDB" id="A0A8X7N762"/>
<dbReference type="Pfam" id="PF20231">
    <property type="entry name" value="DUF6589"/>
    <property type="match status" value="1"/>
</dbReference>
<organism evidence="2 3">
    <name type="scientific">Tilletia walkeri</name>
    <dbReference type="NCBI Taxonomy" id="117179"/>
    <lineage>
        <taxon>Eukaryota</taxon>
        <taxon>Fungi</taxon>
        <taxon>Dikarya</taxon>
        <taxon>Basidiomycota</taxon>
        <taxon>Ustilaginomycotina</taxon>
        <taxon>Exobasidiomycetes</taxon>
        <taxon>Tilletiales</taxon>
        <taxon>Tilletiaceae</taxon>
        <taxon>Tilletia</taxon>
    </lineage>
</organism>
<keyword evidence="3" id="KW-1185">Reference proteome</keyword>
<evidence type="ECO:0000313" key="2">
    <source>
        <dbReference type="EMBL" id="KAE8266800.1"/>
    </source>
</evidence>
<reference evidence="2" key="2">
    <citation type="journal article" date="2019" name="IMA Fungus">
        <title>Genome sequencing and comparison of five Tilletia species to identify candidate genes for the detection of regulated species infecting wheat.</title>
        <authorList>
            <person name="Nguyen H.D.T."/>
            <person name="Sultana T."/>
            <person name="Kesanakurti P."/>
            <person name="Hambleton S."/>
        </authorList>
    </citation>
    <scope>NUCLEOTIDE SEQUENCE</scope>
    <source>
        <strain evidence="2">DAOMC 236422</strain>
    </source>
</reference>
<accession>A0A8X7N762</accession>
<dbReference type="InterPro" id="IPR046496">
    <property type="entry name" value="DUF6589"/>
</dbReference>
<proteinExistence type="predicted"/>
<dbReference type="EMBL" id="LWDG02000292">
    <property type="protein sequence ID" value="KAE8266800.1"/>
    <property type="molecule type" value="Genomic_DNA"/>
</dbReference>